<feature type="domain" description="MIR" evidence="3">
    <location>
        <begin position="137"/>
        <end position="188"/>
    </location>
</feature>
<keyword evidence="1" id="KW-0732">Signal</keyword>
<dbReference type="Proteomes" id="UP000717996">
    <property type="component" value="Unassembled WGS sequence"/>
</dbReference>
<dbReference type="InterPro" id="IPR036300">
    <property type="entry name" value="MIR_dom_sf"/>
</dbReference>
<gene>
    <name evidence="4" type="ORF">G6F51_007845</name>
</gene>
<evidence type="ECO:0000256" key="2">
    <source>
        <dbReference type="ARBA" id="ARBA00022737"/>
    </source>
</evidence>
<dbReference type="SMART" id="SM00472">
    <property type="entry name" value="MIR"/>
    <property type="match status" value="3"/>
</dbReference>
<dbReference type="PANTHER" id="PTHR46809">
    <property type="entry name" value="STROMAL CELL-DERIVED FACTOR 2-LIKE PROTEIN"/>
    <property type="match status" value="1"/>
</dbReference>
<feature type="domain" description="MIR" evidence="3">
    <location>
        <begin position="74"/>
        <end position="129"/>
    </location>
</feature>
<evidence type="ECO:0000259" key="3">
    <source>
        <dbReference type="PROSITE" id="PS50919"/>
    </source>
</evidence>
<evidence type="ECO:0000313" key="5">
    <source>
        <dbReference type="Proteomes" id="UP000717996"/>
    </source>
</evidence>
<name>A0A9P6Y7Q7_RHIOR</name>
<dbReference type="Pfam" id="PF02815">
    <property type="entry name" value="MIR"/>
    <property type="match status" value="1"/>
</dbReference>
<dbReference type="InterPro" id="IPR016093">
    <property type="entry name" value="MIR_motif"/>
</dbReference>
<dbReference type="PROSITE" id="PS50919">
    <property type="entry name" value="MIR"/>
    <property type="match status" value="3"/>
</dbReference>
<dbReference type="Gene3D" id="2.80.10.50">
    <property type="match status" value="1"/>
</dbReference>
<proteinExistence type="predicted"/>
<protein>
    <recommendedName>
        <fullName evidence="3">MIR domain-containing protein</fullName>
    </recommendedName>
</protein>
<feature type="domain" description="MIR" evidence="3">
    <location>
        <begin position="12"/>
        <end position="66"/>
    </location>
</feature>
<keyword evidence="2" id="KW-0677">Repeat</keyword>
<organism evidence="4 5">
    <name type="scientific">Rhizopus oryzae</name>
    <name type="common">Mucormycosis agent</name>
    <name type="synonym">Rhizopus arrhizus var. delemar</name>
    <dbReference type="NCBI Taxonomy" id="64495"/>
    <lineage>
        <taxon>Eukaryota</taxon>
        <taxon>Fungi</taxon>
        <taxon>Fungi incertae sedis</taxon>
        <taxon>Mucoromycota</taxon>
        <taxon>Mucoromycotina</taxon>
        <taxon>Mucoromycetes</taxon>
        <taxon>Mucorales</taxon>
        <taxon>Mucorineae</taxon>
        <taxon>Rhizopodaceae</taxon>
        <taxon>Rhizopus</taxon>
    </lineage>
</organism>
<dbReference type="AlphaFoldDB" id="A0A9P6Y7Q7"/>
<comment type="caution">
    <text evidence="4">The sequence shown here is derived from an EMBL/GenBank/DDBJ whole genome shotgun (WGS) entry which is preliminary data.</text>
</comment>
<reference evidence="4" key="1">
    <citation type="journal article" date="2020" name="Microb. Genom.">
        <title>Genetic diversity of clinical and environmental Mucorales isolates obtained from an investigation of mucormycosis cases among solid organ transplant recipients.</title>
        <authorList>
            <person name="Nguyen M.H."/>
            <person name="Kaul D."/>
            <person name="Muto C."/>
            <person name="Cheng S.J."/>
            <person name="Richter R.A."/>
            <person name="Bruno V.M."/>
            <person name="Liu G."/>
            <person name="Beyhan S."/>
            <person name="Sundermann A.J."/>
            <person name="Mounaud S."/>
            <person name="Pasculle A.W."/>
            <person name="Nierman W.C."/>
            <person name="Driscoll E."/>
            <person name="Cumbie R."/>
            <person name="Clancy C.J."/>
            <person name="Dupont C.L."/>
        </authorList>
    </citation>
    <scope>NUCLEOTIDE SEQUENCE</scope>
    <source>
        <strain evidence="4">GL16</strain>
    </source>
</reference>
<evidence type="ECO:0000256" key="1">
    <source>
        <dbReference type="ARBA" id="ARBA00022729"/>
    </source>
</evidence>
<sequence length="188" mass="21483">MSNYQGGRPKEDNIIRYGDHISLKHIGTNRYLASKPETYNGGSFQQKIFTSEGSPSDESTWIVLPPVVTEEEPGYEVGWDDPVRLKHLTTRVNLHSHEIQSPVSGQQEVAGFGNDDTTDENDVWKVQQFDEDDDQYDDFWRVGQPFILRHIKTSKLLHSHDVVLEEEANEVSGFEGTDDNDKWVVSFD</sequence>
<dbReference type="SUPFAM" id="SSF82109">
    <property type="entry name" value="MIR domain"/>
    <property type="match status" value="1"/>
</dbReference>
<dbReference type="EMBL" id="JAANIT010001222">
    <property type="protein sequence ID" value="KAG1541522.1"/>
    <property type="molecule type" value="Genomic_DNA"/>
</dbReference>
<evidence type="ECO:0000313" key="4">
    <source>
        <dbReference type="EMBL" id="KAG1541522.1"/>
    </source>
</evidence>
<dbReference type="PANTHER" id="PTHR46809:SF2">
    <property type="entry name" value="GH21273P"/>
    <property type="match status" value="1"/>
</dbReference>
<dbReference type="OrthoDB" id="5588846at2759"/>
<accession>A0A9P6Y7Q7</accession>